<proteinExistence type="predicted"/>
<evidence type="ECO:0000313" key="1">
    <source>
        <dbReference type="EMBL" id="GKU86539.1"/>
    </source>
</evidence>
<protein>
    <submittedName>
        <fullName evidence="1">Uncharacterized protein</fullName>
    </submittedName>
</protein>
<dbReference type="Proteomes" id="UP001054252">
    <property type="component" value="Unassembled WGS sequence"/>
</dbReference>
<organism evidence="1 2">
    <name type="scientific">Rubroshorea leprosula</name>
    <dbReference type="NCBI Taxonomy" id="152421"/>
    <lineage>
        <taxon>Eukaryota</taxon>
        <taxon>Viridiplantae</taxon>
        <taxon>Streptophyta</taxon>
        <taxon>Embryophyta</taxon>
        <taxon>Tracheophyta</taxon>
        <taxon>Spermatophyta</taxon>
        <taxon>Magnoliopsida</taxon>
        <taxon>eudicotyledons</taxon>
        <taxon>Gunneridae</taxon>
        <taxon>Pentapetalae</taxon>
        <taxon>rosids</taxon>
        <taxon>malvids</taxon>
        <taxon>Malvales</taxon>
        <taxon>Dipterocarpaceae</taxon>
        <taxon>Rubroshorea</taxon>
    </lineage>
</organism>
<sequence>MCDQGAWFLLSMSGRMVVYPSSTGTCILKVGMVYVDSAVASYNNQ</sequence>
<gene>
    <name evidence="1" type="ORF">SLEP1_g1051</name>
</gene>
<keyword evidence="2" id="KW-1185">Reference proteome</keyword>
<dbReference type="AlphaFoldDB" id="A0AAV5HKV8"/>
<reference evidence="1 2" key="1">
    <citation type="journal article" date="2021" name="Commun. Biol.">
        <title>The genome of Shorea leprosula (Dipterocarpaceae) highlights the ecological relevance of drought in aseasonal tropical rainforests.</title>
        <authorList>
            <person name="Ng K.K.S."/>
            <person name="Kobayashi M.J."/>
            <person name="Fawcett J.A."/>
            <person name="Hatakeyama M."/>
            <person name="Paape T."/>
            <person name="Ng C.H."/>
            <person name="Ang C.C."/>
            <person name="Tnah L.H."/>
            <person name="Lee C.T."/>
            <person name="Nishiyama T."/>
            <person name="Sese J."/>
            <person name="O'Brien M.J."/>
            <person name="Copetti D."/>
            <person name="Mohd Noor M.I."/>
            <person name="Ong R.C."/>
            <person name="Putra M."/>
            <person name="Sireger I.Z."/>
            <person name="Indrioko S."/>
            <person name="Kosugi Y."/>
            <person name="Izuno A."/>
            <person name="Isagi Y."/>
            <person name="Lee S.L."/>
            <person name="Shimizu K.K."/>
        </authorList>
    </citation>
    <scope>NUCLEOTIDE SEQUENCE [LARGE SCALE GENOMIC DNA]</scope>
    <source>
        <strain evidence="1">214</strain>
    </source>
</reference>
<comment type="caution">
    <text evidence="1">The sequence shown here is derived from an EMBL/GenBank/DDBJ whole genome shotgun (WGS) entry which is preliminary data.</text>
</comment>
<dbReference type="EMBL" id="BPVZ01000001">
    <property type="protein sequence ID" value="GKU86539.1"/>
    <property type="molecule type" value="Genomic_DNA"/>
</dbReference>
<evidence type="ECO:0000313" key="2">
    <source>
        <dbReference type="Proteomes" id="UP001054252"/>
    </source>
</evidence>
<name>A0AAV5HKV8_9ROSI</name>
<accession>A0AAV5HKV8</accession>